<dbReference type="OrthoDB" id="7874789at2"/>
<feature type="transmembrane region" description="Helical" evidence="6">
    <location>
        <begin position="6"/>
        <end position="23"/>
    </location>
</feature>
<dbReference type="Pfam" id="PF01810">
    <property type="entry name" value="LysE"/>
    <property type="match status" value="1"/>
</dbReference>
<protein>
    <submittedName>
        <fullName evidence="7">Amino acid transporter</fullName>
    </submittedName>
</protein>
<dbReference type="Proteomes" id="UP000030416">
    <property type="component" value="Unassembled WGS sequence"/>
</dbReference>
<evidence type="ECO:0000256" key="3">
    <source>
        <dbReference type="ARBA" id="ARBA00022692"/>
    </source>
</evidence>
<feature type="transmembrane region" description="Helical" evidence="6">
    <location>
        <begin position="180"/>
        <end position="200"/>
    </location>
</feature>
<evidence type="ECO:0000313" key="8">
    <source>
        <dbReference type="Proteomes" id="UP000030416"/>
    </source>
</evidence>
<evidence type="ECO:0000256" key="1">
    <source>
        <dbReference type="ARBA" id="ARBA00004651"/>
    </source>
</evidence>
<evidence type="ECO:0000313" key="7">
    <source>
        <dbReference type="EMBL" id="KGR77239.1"/>
    </source>
</evidence>
<reference evidence="7 8" key="1">
    <citation type="submission" date="2014-02" db="EMBL/GenBank/DDBJ databases">
        <title>Draft genome sequence of Lysinibacillus manganicus DSM 26584T.</title>
        <authorList>
            <person name="Zhang F."/>
            <person name="Wang G."/>
            <person name="Zhang L."/>
        </authorList>
    </citation>
    <scope>NUCLEOTIDE SEQUENCE [LARGE SCALE GENOMIC DNA]</scope>
    <source>
        <strain evidence="7 8">DSM 26584</strain>
    </source>
</reference>
<gene>
    <name evidence="7" type="ORF">CD29_15340</name>
</gene>
<name>A0A0A3HXS1_9BACL</name>
<dbReference type="RefSeq" id="WP_036188471.1">
    <property type="nucleotide sequence ID" value="NZ_AVDA01000020.1"/>
</dbReference>
<dbReference type="PANTHER" id="PTHR30086:SF6">
    <property type="entry name" value="AMINO ACID EFFLUX PROTEIN YCGF-RELATED"/>
    <property type="match status" value="1"/>
</dbReference>
<sequence>MSAFFGYVFLGISLAAPIGPINAAQLTKGIYGGFFHAWILGLGAMLADAFYMVIVYLGVSQFLETPFMQTLLWSFGCFVLIYTGIDSIISAKKQVDLKYIKGRTLKKSFIYGFILSITNPLSILFWLGIYGSVLVETVSTYDMNHVILYSLAIFVGLFIWDITMATIASSFRKLLKTKMLGAISIVSGISLIGFGLYFGVQAVNLLFF</sequence>
<dbReference type="GO" id="GO:0005886">
    <property type="term" value="C:plasma membrane"/>
    <property type="evidence" value="ECO:0007669"/>
    <property type="project" value="UniProtKB-SubCell"/>
</dbReference>
<comment type="subcellular location">
    <subcellularLocation>
        <location evidence="1">Cell membrane</location>
        <topology evidence="1">Multi-pass membrane protein</topology>
    </subcellularLocation>
</comment>
<evidence type="ECO:0000256" key="4">
    <source>
        <dbReference type="ARBA" id="ARBA00022989"/>
    </source>
</evidence>
<dbReference type="InterPro" id="IPR001123">
    <property type="entry name" value="LeuE-type"/>
</dbReference>
<organism evidence="7 8">
    <name type="scientific">Ureibacillus manganicus DSM 26584</name>
    <dbReference type="NCBI Taxonomy" id="1384049"/>
    <lineage>
        <taxon>Bacteria</taxon>
        <taxon>Bacillati</taxon>
        <taxon>Bacillota</taxon>
        <taxon>Bacilli</taxon>
        <taxon>Bacillales</taxon>
        <taxon>Caryophanaceae</taxon>
        <taxon>Ureibacillus</taxon>
    </lineage>
</organism>
<comment type="caution">
    <text evidence="7">The sequence shown here is derived from an EMBL/GenBank/DDBJ whole genome shotgun (WGS) entry which is preliminary data.</text>
</comment>
<evidence type="ECO:0000256" key="6">
    <source>
        <dbReference type="SAM" id="Phobius"/>
    </source>
</evidence>
<keyword evidence="3 6" id="KW-0812">Transmembrane</keyword>
<dbReference type="GO" id="GO:0015171">
    <property type="term" value="F:amino acid transmembrane transporter activity"/>
    <property type="evidence" value="ECO:0007669"/>
    <property type="project" value="TreeGrafter"/>
</dbReference>
<keyword evidence="5 6" id="KW-0472">Membrane</keyword>
<dbReference type="eggNOG" id="COG1280">
    <property type="taxonomic scope" value="Bacteria"/>
</dbReference>
<feature type="transmembrane region" description="Helical" evidence="6">
    <location>
        <begin position="109"/>
        <end position="134"/>
    </location>
</feature>
<accession>A0A0A3HXS1</accession>
<feature type="transmembrane region" description="Helical" evidence="6">
    <location>
        <begin position="71"/>
        <end position="89"/>
    </location>
</feature>
<dbReference type="STRING" id="1384049.CD29_15340"/>
<evidence type="ECO:0000256" key="5">
    <source>
        <dbReference type="ARBA" id="ARBA00023136"/>
    </source>
</evidence>
<proteinExistence type="predicted"/>
<keyword evidence="4 6" id="KW-1133">Transmembrane helix</keyword>
<evidence type="ECO:0000256" key="2">
    <source>
        <dbReference type="ARBA" id="ARBA00022475"/>
    </source>
</evidence>
<keyword evidence="2" id="KW-1003">Cell membrane</keyword>
<feature type="transmembrane region" description="Helical" evidence="6">
    <location>
        <begin position="35"/>
        <end position="59"/>
    </location>
</feature>
<feature type="transmembrane region" description="Helical" evidence="6">
    <location>
        <begin position="146"/>
        <end position="168"/>
    </location>
</feature>
<dbReference type="EMBL" id="JPVN01000020">
    <property type="protein sequence ID" value="KGR77239.1"/>
    <property type="molecule type" value="Genomic_DNA"/>
</dbReference>
<keyword evidence="8" id="KW-1185">Reference proteome</keyword>
<dbReference type="PANTHER" id="PTHR30086">
    <property type="entry name" value="ARGININE EXPORTER PROTEIN ARGO"/>
    <property type="match status" value="1"/>
</dbReference>
<dbReference type="AlphaFoldDB" id="A0A0A3HXS1"/>